<reference evidence="1" key="3">
    <citation type="submission" date="2020-06" db="EMBL/GenBank/DDBJ databases">
        <title>Helianthus annuus Genome sequencing and assembly Release 2.</title>
        <authorList>
            <person name="Gouzy J."/>
            <person name="Langlade N."/>
            <person name="Munos S."/>
        </authorList>
    </citation>
    <scope>NUCLEOTIDE SEQUENCE</scope>
    <source>
        <tissue evidence="1">Leaves</tissue>
    </source>
</reference>
<proteinExistence type="predicted"/>
<dbReference type="InParanoid" id="A0A251VE64"/>
<reference evidence="1 3" key="1">
    <citation type="journal article" date="2017" name="Nature">
        <title>The sunflower genome provides insights into oil metabolism, flowering and Asterid evolution.</title>
        <authorList>
            <person name="Badouin H."/>
            <person name="Gouzy J."/>
            <person name="Grassa C.J."/>
            <person name="Murat F."/>
            <person name="Staton S.E."/>
            <person name="Cottret L."/>
            <person name="Lelandais-Briere C."/>
            <person name="Owens G.L."/>
            <person name="Carrere S."/>
            <person name="Mayjonade B."/>
            <person name="Legrand L."/>
            <person name="Gill N."/>
            <person name="Kane N.C."/>
            <person name="Bowers J.E."/>
            <person name="Hubner S."/>
            <person name="Bellec A."/>
            <person name="Berard A."/>
            <person name="Berges H."/>
            <person name="Blanchet N."/>
            <person name="Boniface M.C."/>
            <person name="Brunel D."/>
            <person name="Catrice O."/>
            <person name="Chaidir N."/>
            <person name="Claudel C."/>
            <person name="Donnadieu C."/>
            <person name="Faraut T."/>
            <person name="Fievet G."/>
            <person name="Helmstetter N."/>
            <person name="King M."/>
            <person name="Knapp S.J."/>
            <person name="Lai Z."/>
            <person name="Le Paslier M.C."/>
            <person name="Lippi Y."/>
            <person name="Lorenzon L."/>
            <person name="Mandel J.R."/>
            <person name="Marage G."/>
            <person name="Marchand G."/>
            <person name="Marquand E."/>
            <person name="Bret-Mestries E."/>
            <person name="Morien E."/>
            <person name="Nambeesan S."/>
            <person name="Nguyen T."/>
            <person name="Pegot-Espagnet P."/>
            <person name="Pouilly N."/>
            <person name="Raftis F."/>
            <person name="Sallet E."/>
            <person name="Schiex T."/>
            <person name="Thomas J."/>
            <person name="Vandecasteele C."/>
            <person name="Vares D."/>
            <person name="Vear F."/>
            <person name="Vautrin S."/>
            <person name="Crespi M."/>
            <person name="Mangin B."/>
            <person name="Burke J.M."/>
            <person name="Salse J."/>
            <person name="Munos S."/>
            <person name="Vincourt P."/>
            <person name="Rieseberg L.H."/>
            <person name="Langlade N.B."/>
        </authorList>
    </citation>
    <scope>NUCLEOTIDE SEQUENCE [LARGE SCALE GENOMIC DNA]</scope>
    <source>
        <strain evidence="3">cv. SF193</strain>
        <tissue evidence="1">Leaves</tissue>
    </source>
</reference>
<organism evidence="2 3">
    <name type="scientific">Helianthus annuus</name>
    <name type="common">Common sunflower</name>
    <dbReference type="NCBI Taxonomy" id="4232"/>
    <lineage>
        <taxon>Eukaryota</taxon>
        <taxon>Viridiplantae</taxon>
        <taxon>Streptophyta</taxon>
        <taxon>Embryophyta</taxon>
        <taxon>Tracheophyta</taxon>
        <taxon>Spermatophyta</taxon>
        <taxon>Magnoliopsida</taxon>
        <taxon>eudicotyledons</taxon>
        <taxon>Gunneridae</taxon>
        <taxon>Pentapetalae</taxon>
        <taxon>asterids</taxon>
        <taxon>campanulids</taxon>
        <taxon>Asterales</taxon>
        <taxon>Asteraceae</taxon>
        <taxon>Asteroideae</taxon>
        <taxon>Heliantheae alliance</taxon>
        <taxon>Heliantheae</taxon>
        <taxon>Helianthus</taxon>
    </lineage>
</organism>
<dbReference type="EMBL" id="MNCJ02000317">
    <property type="protein sequence ID" value="KAF5817960.1"/>
    <property type="molecule type" value="Genomic_DNA"/>
</dbReference>
<dbReference type="AlphaFoldDB" id="A0A251VE64"/>
<gene>
    <name evidence="2" type="ORF">HannXRQ_Chr02g0039811</name>
    <name evidence="1" type="ORF">HanXRQr2_Chr02g0059181</name>
</gene>
<accession>A0A251VE64</accession>
<protein>
    <submittedName>
        <fullName evidence="2">Uncharacterized protein</fullName>
    </submittedName>
</protein>
<dbReference type="EMBL" id="CM007891">
    <property type="protein sequence ID" value="OTG33907.1"/>
    <property type="molecule type" value="Genomic_DNA"/>
</dbReference>
<name>A0A251VE64_HELAN</name>
<reference evidence="2" key="2">
    <citation type="submission" date="2017-02" db="EMBL/GenBank/DDBJ databases">
        <title>Sunflower complete genome.</title>
        <authorList>
            <person name="Langlade N."/>
            <person name="Munos S."/>
        </authorList>
    </citation>
    <scope>NUCLEOTIDE SEQUENCE [LARGE SCALE GENOMIC DNA]</scope>
    <source>
        <tissue evidence="2">Leaves</tissue>
    </source>
</reference>
<evidence type="ECO:0000313" key="1">
    <source>
        <dbReference type="EMBL" id="KAF5817960.1"/>
    </source>
</evidence>
<dbReference type="Gramene" id="mRNA:HanXRQr2_Chr02g0059181">
    <property type="protein sequence ID" value="CDS:HanXRQr2_Chr02g0059181.1"/>
    <property type="gene ID" value="HanXRQr2_Chr02g0059181"/>
</dbReference>
<evidence type="ECO:0000313" key="2">
    <source>
        <dbReference type="EMBL" id="OTG33907.1"/>
    </source>
</evidence>
<keyword evidence="3" id="KW-1185">Reference proteome</keyword>
<dbReference type="Proteomes" id="UP000215914">
    <property type="component" value="Chromosome 2"/>
</dbReference>
<sequence length="62" mass="7385">MILPSINFTRIMIRTFNFESCTIPLQFVYSPDLDLHHQIPLPFSKFEFPNEKRGEGDRENEK</sequence>
<evidence type="ECO:0000313" key="3">
    <source>
        <dbReference type="Proteomes" id="UP000215914"/>
    </source>
</evidence>